<feature type="region of interest" description="Disordered" evidence="1">
    <location>
        <begin position="32"/>
        <end position="81"/>
    </location>
</feature>
<dbReference type="AlphaFoldDB" id="A0AAV4SXZ2"/>
<evidence type="ECO:0000313" key="2">
    <source>
        <dbReference type="EMBL" id="GIY38204.1"/>
    </source>
</evidence>
<name>A0AAV4SXZ2_9ARAC</name>
<evidence type="ECO:0000313" key="3">
    <source>
        <dbReference type="Proteomes" id="UP001054837"/>
    </source>
</evidence>
<dbReference type="Proteomes" id="UP001054837">
    <property type="component" value="Unassembled WGS sequence"/>
</dbReference>
<gene>
    <name evidence="2" type="ORF">CDAR_451201</name>
</gene>
<keyword evidence="3" id="KW-1185">Reference proteome</keyword>
<proteinExistence type="predicted"/>
<protein>
    <submittedName>
        <fullName evidence="2">Uncharacterized protein</fullName>
    </submittedName>
</protein>
<feature type="compositionally biased region" description="Polar residues" evidence="1">
    <location>
        <begin position="53"/>
        <end position="67"/>
    </location>
</feature>
<organism evidence="2 3">
    <name type="scientific">Caerostris darwini</name>
    <dbReference type="NCBI Taxonomy" id="1538125"/>
    <lineage>
        <taxon>Eukaryota</taxon>
        <taxon>Metazoa</taxon>
        <taxon>Ecdysozoa</taxon>
        <taxon>Arthropoda</taxon>
        <taxon>Chelicerata</taxon>
        <taxon>Arachnida</taxon>
        <taxon>Araneae</taxon>
        <taxon>Araneomorphae</taxon>
        <taxon>Entelegynae</taxon>
        <taxon>Araneoidea</taxon>
        <taxon>Araneidae</taxon>
        <taxon>Caerostris</taxon>
    </lineage>
</organism>
<evidence type="ECO:0000256" key="1">
    <source>
        <dbReference type="SAM" id="MobiDB-lite"/>
    </source>
</evidence>
<reference evidence="2 3" key="1">
    <citation type="submission" date="2021-06" db="EMBL/GenBank/DDBJ databases">
        <title>Caerostris darwini draft genome.</title>
        <authorList>
            <person name="Kono N."/>
            <person name="Arakawa K."/>
        </authorList>
    </citation>
    <scope>NUCLEOTIDE SEQUENCE [LARGE SCALE GENOMIC DNA]</scope>
</reference>
<comment type="caution">
    <text evidence="2">The sequence shown here is derived from an EMBL/GenBank/DDBJ whole genome shotgun (WGS) entry which is preliminary data.</text>
</comment>
<accession>A0AAV4SXZ2</accession>
<sequence length="81" mass="9251">MMLGPNQSEAPLINYQTITWKVWFLITLFSKPKHSEGDPRRNGPSLIKHKWQQEQSPSNNSAVSRSCDNPPLPPLRHSSSR</sequence>
<dbReference type="EMBL" id="BPLQ01008569">
    <property type="protein sequence ID" value="GIY38204.1"/>
    <property type="molecule type" value="Genomic_DNA"/>
</dbReference>